<name>A0AAE0AIN7_9ROSI</name>
<reference evidence="2" key="1">
    <citation type="journal article" date="2023" name="Plant J.">
        <title>Genome sequences and population genomics provide insights into the demographic history, inbreeding, and mutation load of two 'living fossil' tree species of Dipteronia.</title>
        <authorList>
            <person name="Feng Y."/>
            <person name="Comes H.P."/>
            <person name="Chen J."/>
            <person name="Zhu S."/>
            <person name="Lu R."/>
            <person name="Zhang X."/>
            <person name="Li P."/>
            <person name="Qiu J."/>
            <person name="Olsen K.M."/>
            <person name="Qiu Y."/>
        </authorList>
    </citation>
    <scope>NUCLEOTIDE SEQUENCE</scope>
    <source>
        <strain evidence="2">NBL</strain>
    </source>
</reference>
<dbReference type="PANTHER" id="PTHR46250:SF18">
    <property type="entry name" value="MYB_SANT-LIKE DOMAIN-CONTAINING PROTEIN"/>
    <property type="match status" value="1"/>
</dbReference>
<proteinExistence type="predicted"/>
<sequence>MIVTSPQELANRSFPYYKRLVVVFGKDRATCSVVETAVDVLVHIGLENDESDTTSFTQPLSTPSNVEFASFDPNTKQTSKQKRKRNVSSTTADITNVFEKNMERASADIAKLTEAITREDEMTRLDAELEEFGLQCCRSFVKVWIPPVVEPSGKHQDMDGQKVSVTGKKRRGVTDDYVLRSMELGIQSCPEPWRHFVKMFEAWGVFLAL</sequence>
<protein>
    <submittedName>
        <fullName evidence="2">Uncharacterized protein</fullName>
    </submittedName>
</protein>
<evidence type="ECO:0000313" key="2">
    <source>
        <dbReference type="EMBL" id="KAK3218340.1"/>
    </source>
</evidence>
<gene>
    <name evidence="2" type="ORF">Dsin_012310</name>
</gene>
<evidence type="ECO:0000256" key="1">
    <source>
        <dbReference type="SAM" id="MobiDB-lite"/>
    </source>
</evidence>
<keyword evidence="3" id="KW-1185">Reference proteome</keyword>
<feature type="compositionally biased region" description="Polar residues" evidence="1">
    <location>
        <begin position="53"/>
        <end position="78"/>
    </location>
</feature>
<feature type="region of interest" description="Disordered" evidence="1">
    <location>
        <begin position="50"/>
        <end position="89"/>
    </location>
</feature>
<comment type="caution">
    <text evidence="2">The sequence shown here is derived from an EMBL/GenBank/DDBJ whole genome shotgun (WGS) entry which is preliminary data.</text>
</comment>
<organism evidence="2 3">
    <name type="scientific">Dipteronia sinensis</name>
    <dbReference type="NCBI Taxonomy" id="43782"/>
    <lineage>
        <taxon>Eukaryota</taxon>
        <taxon>Viridiplantae</taxon>
        <taxon>Streptophyta</taxon>
        <taxon>Embryophyta</taxon>
        <taxon>Tracheophyta</taxon>
        <taxon>Spermatophyta</taxon>
        <taxon>Magnoliopsida</taxon>
        <taxon>eudicotyledons</taxon>
        <taxon>Gunneridae</taxon>
        <taxon>Pentapetalae</taxon>
        <taxon>rosids</taxon>
        <taxon>malvids</taxon>
        <taxon>Sapindales</taxon>
        <taxon>Sapindaceae</taxon>
        <taxon>Hippocastanoideae</taxon>
        <taxon>Acereae</taxon>
        <taxon>Dipteronia</taxon>
    </lineage>
</organism>
<dbReference type="PANTHER" id="PTHR46250">
    <property type="entry name" value="MYB/SANT-LIKE DNA-BINDING DOMAIN PROTEIN-RELATED"/>
    <property type="match status" value="1"/>
</dbReference>
<dbReference type="Proteomes" id="UP001281410">
    <property type="component" value="Unassembled WGS sequence"/>
</dbReference>
<evidence type="ECO:0000313" key="3">
    <source>
        <dbReference type="Proteomes" id="UP001281410"/>
    </source>
</evidence>
<accession>A0AAE0AIN7</accession>
<dbReference type="AlphaFoldDB" id="A0AAE0AIN7"/>
<dbReference type="EMBL" id="JANJYJ010000004">
    <property type="protein sequence ID" value="KAK3218340.1"/>
    <property type="molecule type" value="Genomic_DNA"/>
</dbReference>